<dbReference type="InterPro" id="IPR007848">
    <property type="entry name" value="Small_mtfrase_dom"/>
</dbReference>
<name>Q1N2Q4_9GAMM</name>
<evidence type="ECO:0000256" key="3">
    <source>
        <dbReference type="ARBA" id="ARBA00022679"/>
    </source>
</evidence>
<keyword evidence="3 6" id="KW-0808">Transferase</keyword>
<keyword evidence="5 6" id="KW-0819">tRNA processing</keyword>
<dbReference type="SUPFAM" id="SSF53335">
    <property type="entry name" value="S-adenosyl-L-methionine-dependent methyltransferases"/>
    <property type="match status" value="1"/>
</dbReference>
<sequence length="240" mass="27312">MSQFHFKQFSIVQTNSAMKVTLDACLFAAYIARESSAPEYVLDLGMGTGVLGLMLAQAFDAHITGIELDSDACRDAHTNIEASPFSNRVRVLQADIRQWRDTRRSDLIVSNPPFFTAHLANPNKQKAMARHNNHLPFSELVGSIQRHLHPNGEAWLLLPRSELHALEACLEKTDLTVHTVVYVRSKTTKPPHRVFVCLTFEKKRSNNDDQDVKEDHICIHNNSGYDEKFIELLKPYYLKL</sequence>
<reference evidence="8 9" key="1">
    <citation type="submission" date="2006-03" db="EMBL/GenBank/DDBJ databases">
        <authorList>
            <person name="Pinhassi J."/>
            <person name="Pedros-Alio C."/>
            <person name="Ferriera S."/>
            <person name="Johnson J."/>
            <person name="Kravitz S."/>
            <person name="Halpern A."/>
            <person name="Remington K."/>
            <person name="Beeson K."/>
            <person name="Tran B."/>
            <person name="Rogers Y.-H."/>
            <person name="Friedman R."/>
            <person name="Venter J.C."/>
        </authorList>
    </citation>
    <scope>NUCLEOTIDE SEQUENCE [LARGE SCALE GENOMIC DNA]</scope>
    <source>
        <strain evidence="8 9">RED65</strain>
    </source>
</reference>
<dbReference type="GO" id="GO:0016430">
    <property type="term" value="F:tRNA (adenine-N6)-methyltransferase activity"/>
    <property type="evidence" value="ECO:0007669"/>
    <property type="project" value="UniProtKB-UniRule"/>
</dbReference>
<organism evidence="8 9">
    <name type="scientific">Bermanella marisrubri</name>
    <dbReference type="NCBI Taxonomy" id="207949"/>
    <lineage>
        <taxon>Bacteria</taxon>
        <taxon>Pseudomonadati</taxon>
        <taxon>Pseudomonadota</taxon>
        <taxon>Gammaproteobacteria</taxon>
        <taxon>Oceanospirillales</taxon>
        <taxon>Oceanospirillaceae</taxon>
        <taxon>Bermanella</taxon>
    </lineage>
</organism>
<dbReference type="Pfam" id="PF05175">
    <property type="entry name" value="MTS"/>
    <property type="match status" value="1"/>
</dbReference>
<evidence type="ECO:0000313" key="9">
    <source>
        <dbReference type="Proteomes" id="UP000004263"/>
    </source>
</evidence>
<dbReference type="Proteomes" id="UP000004263">
    <property type="component" value="Unassembled WGS sequence"/>
</dbReference>
<evidence type="ECO:0000259" key="7">
    <source>
        <dbReference type="Pfam" id="PF05175"/>
    </source>
</evidence>
<dbReference type="InterPro" id="IPR029063">
    <property type="entry name" value="SAM-dependent_MTases_sf"/>
</dbReference>
<dbReference type="PANTHER" id="PTHR47739:SF1">
    <property type="entry name" value="TRNA1(VAL) (ADENINE(37)-N6)-METHYLTRANSFERASE"/>
    <property type="match status" value="1"/>
</dbReference>
<evidence type="ECO:0000256" key="4">
    <source>
        <dbReference type="ARBA" id="ARBA00022691"/>
    </source>
</evidence>
<dbReference type="HAMAP" id="MF_01872">
    <property type="entry name" value="tRNA_methyltr_YfiC"/>
    <property type="match status" value="1"/>
</dbReference>
<evidence type="ECO:0000256" key="6">
    <source>
        <dbReference type="HAMAP-Rule" id="MF_01872"/>
    </source>
</evidence>
<dbReference type="PROSITE" id="PS00092">
    <property type="entry name" value="N6_MTASE"/>
    <property type="match status" value="1"/>
</dbReference>
<feature type="domain" description="Methyltransferase small" evidence="7">
    <location>
        <begin position="38"/>
        <end position="129"/>
    </location>
</feature>
<dbReference type="STRING" id="207949.RED65_06958"/>
<dbReference type="RefSeq" id="WP_007016216.1">
    <property type="nucleotide sequence ID" value="NZ_AAQH01000006.1"/>
</dbReference>
<dbReference type="GO" id="GO:0005737">
    <property type="term" value="C:cytoplasm"/>
    <property type="evidence" value="ECO:0007669"/>
    <property type="project" value="UniProtKB-SubCell"/>
</dbReference>
<dbReference type="AlphaFoldDB" id="Q1N2Q4"/>
<comment type="caution">
    <text evidence="8">The sequence shown here is derived from an EMBL/GenBank/DDBJ whole genome shotgun (WGS) entry which is preliminary data.</text>
</comment>
<keyword evidence="1 6" id="KW-0963">Cytoplasm</keyword>
<protein>
    <recommendedName>
        <fullName evidence="6">tRNA1(Val) (adenine(37)-N6)-methyltransferase</fullName>
        <ecNumber evidence="6">2.1.1.223</ecNumber>
    </recommendedName>
    <alternativeName>
        <fullName evidence="6">tRNA m6A37 methyltransferase</fullName>
    </alternativeName>
</protein>
<evidence type="ECO:0000313" key="8">
    <source>
        <dbReference type="EMBL" id="EAT12615.1"/>
    </source>
</evidence>
<keyword evidence="4 6" id="KW-0949">S-adenosyl-L-methionine</keyword>
<dbReference type="GO" id="GO:0032259">
    <property type="term" value="P:methylation"/>
    <property type="evidence" value="ECO:0007669"/>
    <property type="project" value="UniProtKB-KW"/>
</dbReference>
<comment type="function">
    <text evidence="6">Specifically methylates the adenine in position 37 of tRNA(1)(Val) (anticodon cmo5UAC).</text>
</comment>
<dbReference type="HOGENOM" id="CLU_061983_0_0_6"/>
<dbReference type="InterPro" id="IPR002052">
    <property type="entry name" value="DNA_methylase_N6_adenine_CS"/>
</dbReference>
<proteinExistence type="inferred from homology"/>
<dbReference type="InterPro" id="IPR050210">
    <property type="entry name" value="tRNA_Adenine-N(6)_MTase"/>
</dbReference>
<evidence type="ECO:0000256" key="5">
    <source>
        <dbReference type="ARBA" id="ARBA00022694"/>
    </source>
</evidence>
<evidence type="ECO:0000256" key="2">
    <source>
        <dbReference type="ARBA" id="ARBA00022603"/>
    </source>
</evidence>
<gene>
    <name evidence="8" type="ORF">RED65_06958</name>
</gene>
<dbReference type="InterPro" id="IPR022882">
    <property type="entry name" value="tRNA_adenine-N6_MeTrfase"/>
</dbReference>
<dbReference type="EMBL" id="AAQH01000006">
    <property type="protein sequence ID" value="EAT12615.1"/>
    <property type="molecule type" value="Genomic_DNA"/>
</dbReference>
<keyword evidence="9" id="KW-1185">Reference proteome</keyword>
<dbReference type="EC" id="2.1.1.223" evidence="6"/>
<comment type="similarity">
    <text evidence="6">Belongs to the methyltransferase superfamily. tRNA (adenine-N(6)-)-methyltransferase family.</text>
</comment>
<dbReference type="GO" id="GO:0008033">
    <property type="term" value="P:tRNA processing"/>
    <property type="evidence" value="ECO:0007669"/>
    <property type="project" value="UniProtKB-UniRule"/>
</dbReference>
<dbReference type="CDD" id="cd02440">
    <property type="entry name" value="AdoMet_MTases"/>
    <property type="match status" value="1"/>
</dbReference>
<dbReference type="OrthoDB" id="5383291at2"/>
<evidence type="ECO:0000256" key="1">
    <source>
        <dbReference type="ARBA" id="ARBA00022490"/>
    </source>
</evidence>
<accession>Q1N2Q4</accession>
<dbReference type="PANTHER" id="PTHR47739">
    <property type="entry name" value="TRNA1(VAL) (ADENINE(37)-N6)-METHYLTRANSFERASE"/>
    <property type="match status" value="1"/>
</dbReference>
<dbReference type="Gene3D" id="3.40.50.150">
    <property type="entry name" value="Vaccinia Virus protein VP39"/>
    <property type="match status" value="1"/>
</dbReference>
<comment type="catalytic activity">
    <reaction evidence="6">
        <text>adenosine(37) in tRNA1(Val) + S-adenosyl-L-methionine = N(6)-methyladenosine(37) in tRNA1(Val) + S-adenosyl-L-homocysteine + H(+)</text>
        <dbReference type="Rhea" id="RHEA:43160"/>
        <dbReference type="Rhea" id="RHEA-COMP:10369"/>
        <dbReference type="Rhea" id="RHEA-COMP:10370"/>
        <dbReference type="ChEBI" id="CHEBI:15378"/>
        <dbReference type="ChEBI" id="CHEBI:57856"/>
        <dbReference type="ChEBI" id="CHEBI:59789"/>
        <dbReference type="ChEBI" id="CHEBI:74411"/>
        <dbReference type="ChEBI" id="CHEBI:74449"/>
        <dbReference type="EC" id="2.1.1.223"/>
    </reaction>
</comment>
<comment type="subcellular location">
    <subcellularLocation>
        <location evidence="6">Cytoplasm</location>
    </subcellularLocation>
</comment>
<dbReference type="GO" id="GO:0003676">
    <property type="term" value="F:nucleic acid binding"/>
    <property type="evidence" value="ECO:0007669"/>
    <property type="project" value="InterPro"/>
</dbReference>
<keyword evidence="2 6" id="KW-0489">Methyltransferase</keyword>